<dbReference type="PANTHER" id="PTHR10978">
    <property type="entry name" value="SUCCINATE DEHYDROGENASE CYTOCHROME B560 SUBUNIT"/>
    <property type="match status" value="1"/>
</dbReference>
<dbReference type="Proteomes" id="UP001501310">
    <property type="component" value="Unassembled WGS sequence"/>
</dbReference>
<dbReference type="Pfam" id="PF01127">
    <property type="entry name" value="Sdh_cyt"/>
    <property type="match status" value="1"/>
</dbReference>
<gene>
    <name evidence="14" type="primary">sdhC</name>
    <name evidence="14" type="ORF">GCM10022211_01690</name>
</gene>
<dbReference type="PIRSF" id="PIRSF000178">
    <property type="entry name" value="SDH_cyt_b560"/>
    <property type="match status" value="1"/>
</dbReference>
<keyword evidence="15" id="KW-1185">Reference proteome</keyword>
<evidence type="ECO:0000256" key="3">
    <source>
        <dbReference type="ARBA" id="ARBA00004141"/>
    </source>
</evidence>
<keyword evidence="8" id="KW-0479">Metal-binding</keyword>
<evidence type="ECO:0000256" key="12">
    <source>
        <dbReference type="ARBA" id="ARBA00025912"/>
    </source>
</evidence>
<protein>
    <recommendedName>
        <fullName evidence="5">Succinate dehydrogenase cytochrome b556 subunit</fullName>
    </recommendedName>
</protein>
<sequence length="128" mass="14014">MSPHLTIWRWGPHMLVSILHRGTGMALSIGGLFLLTWFLLALSGSAQSWETFTGFLGWKLGPVPLILLGLVALTWSFFQHALSGVRHLVMDVGAGFELRTNKTMAYMTMIGSVLLTALFWAVLLGKGA</sequence>
<evidence type="ECO:0000256" key="8">
    <source>
        <dbReference type="ARBA" id="ARBA00022723"/>
    </source>
</evidence>
<evidence type="ECO:0000256" key="2">
    <source>
        <dbReference type="ARBA" id="ARBA00004050"/>
    </source>
</evidence>
<evidence type="ECO:0000256" key="6">
    <source>
        <dbReference type="ARBA" id="ARBA00022617"/>
    </source>
</evidence>
<evidence type="ECO:0000313" key="14">
    <source>
        <dbReference type="EMBL" id="GAA3996429.1"/>
    </source>
</evidence>
<evidence type="ECO:0000256" key="7">
    <source>
        <dbReference type="ARBA" id="ARBA00022692"/>
    </source>
</evidence>
<keyword evidence="7 13" id="KW-0812">Transmembrane</keyword>
<dbReference type="InterPro" id="IPR034804">
    <property type="entry name" value="SQR/QFR_C/D"/>
</dbReference>
<evidence type="ECO:0000256" key="13">
    <source>
        <dbReference type="SAM" id="Phobius"/>
    </source>
</evidence>
<dbReference type="InterPro" id="IPR014314">
    <property type="entry name" value="Succ_DH_cytb556"/>
</dbReference>
<dbReference type="CDD" id="cd03499">
    <property type="entry name" value="SQR_TypeC_SdhC"/>
    <property type="match status" value="1"/>
</dbReference>
<accession>A0ABP7REQ4</accession>
<dbReference type="PROSITE" id="PS01001">
    <property type="entry name" value="SDH_CYT_2"/>
    <property type="match status" value="1"/>
</dbReference>
<evidence type="ECO:0000256" key="1">
    <source>
        <dbReference type="ARBA" id="ARBA00001971"/>
    </source>
</evidence>
<comment type="caution">
    <text evidence="14">The sequence shown here is derived from an EMBL/GenBank/DDBJ whole genome shotgun (WGS) entry which is preliminary data.</text>
</comment>
<feature type="transmembrane region" description="Helical" evidence="13">
    <location>
        <begin position="64"/>
        <end position="82"/>
    </location>
</feature>
<comment type="subunit">
    <text evidence="12">Part of an enzyme complex containing four subunits: a flavoprotein, an iron-sulfur protein, plus two membrane-anchoring proteins, SdhC and SdhD. The complex can form homotrimers.</text>
</comment>
<dbReference type="Gene3D" id="1.20.1300.10">
    <property type="entry name" value="Fumarate reductase/succinate dehydrogenase, transmembrane subunit"/>
    <property type="match status" value="1"/>
</dbReference>
<proteinExistence type="inferred from homology"/>
<feature type="transmembrane region" description="Helical" evidence="13">
    <location>
        <begin position="103"/>
        <end position="123"/>
    </location>
</feature>
<keyword evidence="10" id="KW-0408">Iron</keyword>
<organism evidence="14 15">
    <name type="scientific">Sphingomonas humi</name>
    <dbReference type="NCBI Taxonomy" id="335630"/>
    <lineage>
        <taxon>Bacteria</taxon>
        <taxon>Pseudomonadati</taxon>
        <taxon>Pseudomonadota</taxon>
        <taxon>Alphaproteobacteria</taxon>
        <taxon>Sphingomonadales</taxon>
        <taxon>Sphingomonadaceae</taxon>
        <taxon>Sphingomonas</taxon>
    </lineage>
</organism>
<dbReference type="EMBL" id="BAAAZD010000001">
    <property type="protein sequence ID" value="GAA3996429.1"/>
    <property type="molecule type" value="Genomic_DNA"/>
</dbReference>
<dbReference type="InterPro" id="IPR000701">
    <property type="entry name" value="SuccDH_FuR_B_TM-su"/>
</dbReference>
<keyword evidence="9 13" id="KW-1133">Transmembrane helix</keyword>
<evidence type="ECO:0000256" key="10">
    <source>
        <dbReference type="ARBA" id="ARBA00023004"/>
    </source>
</evidence>
<comment type="subcellular location">
    <subcellularLocation>
        <location evidence="3">Membrane</location>
        <topology evidence="3">Multi-pass membrane protein</topology>
    </subcellularLocation>
</comment>
<dbReference type="NCBIfam" id="TIGR02970">
    <property type="entry name" value="succ_dehyd_cytB"/>
    <property type="match status" value="1"/>
</dbReference>
<keyword evidence="6" id="KW-0349">Heme</keyword>
<keyword evidence="11 13" id="KW-0472">Membrane</keyword>
<comment type="similarity">
    <text evidence="4">Belongs to the cytochrome b560 family.</text>
</comment>
<evidence type="ECO:0000256" key="5">
    <source>
        <dbReference type="ARBA" id="ARBA00020076"/>
    </source>
</evidence>
<dbReference type="PANTHER" id="PTHR10978:SF5">
    <property type="entry name" value="SUCCINATE DEHYDROGENASE CYTOCHROME B560 SUBUNIT, MITOCHONDRIAL"/>
    <property type="match status" value="1"/>
</dbReference>
<evidence type="ECO:0000313" key="15">
    <source>
        <dbReference type="Proteomes" id="UP001501310"/>
    </source>
</evidence>
<reference evidence="15" key="1">
    <citation type="journal article" date="2019" name="Int. J. Syst. Evol. Microbiol.">
        <title>The Global Catalogue of Microorganisms (GCM) 10K type strain sequencing project: providing services to taxonomists for standard genome sequencing and annotation.</title>
        <authorList>
            <consortium name="The Broad Institute Genomics Platform"/>
            <consortium name="The Broad Institute Genome Sequencing Center for Infectious Disease"/>
            <person name="Wu L."/>
            <person name="Ma J."/>
        </authorList>
    </citation>
    <scope>NUCLEOTIDE SEQUENCE [LARGE SCALE GENOMIC DNA]</scope>
    <source>
        <strain evidence="15">JCM 16603</strain>
    </source>
</reference>
<evidence type="ECO:0000256" key="9">
    <source>
        <dbReference type="ARBA" id="ARBA00022989"/>
    </source>
</evidence>
<name>A0ABP7REQ4_9SPHN</name>
<evidence type="ECO:0000256" key="4">
    <source>
        <dbReference type="ARBA" id="ARBA00007244"/>
    </source>
</evidence>
<evidence type="ECO:0000256" key="11">
    <source>
        <dbReference type="ARBA" id="ARBA00023136"/>
    </source>
</evidence>
<comment type="function">
    <text evidence="2">Membrane-anchoring subunit of succinate dehydrogenase (SDH).</text>
</comment>
<comment type="cofactor">
    <cofactor evidence="1">
        <name>heme</name>
        <dbReference type="ChEBI" id="CHEBI:30413"/>
    </cofactor>
</comment>
<dbReference type="InterPro" id="IPR018495">
    <property type="entry name" value="Succ_DH_cyt_bsu_CS"/>
</dbReference>
<dbReference type="SUPFAM" id="SSF81343">
    <property type="entry name" value="Fumarate reductase respiratory complex transmembrane subunits"/>
    <property type="match status" value="1"/>
</dbReference>